<evidence type="ECO:0000256" key="3">
    <source>
        <dbReference type="ARBA" id="ARBA00022723"/>
    </source>
</evidence>
<evidence type="ECO:0000259" key="14">
    <source>
        <dbReference type="PROSITE" id="PS50076"/>
    </source>
</evidence>
<comment type="subcellular location">
    <subcellularLocation>
        <location evidence="12">Cytoplasm</location>
    </subcellularLocation>
</comment>
<evidence type="ECO:0000259" key="15">
    <source>
        <dbReference type="PROSITE" id="PS51188"/>
    </source>
</evidence>
<comment type="cofactor">
    <cofactor evidence="12">
        <name>Zn(2+)</name>
        <dbReference type="ChEBI" id="CHEBI:29105"/>
    </cofactor>
    <text evidence="12">Binds 2 Zn(2+) ions per monomer.</text>
</comment>
<feature type="zinc finger region" description="CR-type" evidence="13">
    <location>
        <begin position="135"/>
        <end position="213"/>
    </location>
</feature>
<keyword evidence="5 12" id="KW-0863">Zinc-finger</keyword>
<evidence type="ECO:0000256" key="9">
    <source>
        <dbReference type="ARBA" id="ARBA00053423"/>
    </source>
</evidence>
<dbReference type="PRINTS" id="PR00625">
    <property type="entry name" value="JDOMAIN"/>
</dbReference>
<dbReference type="InterPro" id="IPR001623">
    <property type="entry name" value="DnaJ_domain"/>
</dbReference>
<keyword evidence="17" id="KW-1185">Reference proteome</keyword>
<evidence type="ECO:0000256" key="10">
    <source>
        <dbReference type="ARBA" id="ARBA00061004"/>
    </source>
</evidence>
<feature type="binding site" evidence="12">
    <location>
        <position position="168"/>
    </location>
    <ligand>
        <name>Zn(2+)</name>
        <dbReference type="ChEBI" id="CHEBI:29105"/>
        <label>2</label>
    </ligand>
</feature>
<accession>A0A1U6GXE2</accession>
<keyword evidence="3 12" id="KW-0479">Metal-binding</keyword>
<dbReference type="Pfam" id="PF01556">
    <property type="entry name" value="DnaJ_C"/>
    <property type="match status" value="1"/>
</dbReference>
<feature type="repeat" description="CXXCXGXG motif" evidence="12">
    <location>
        <begin position="187"/>
        <end position="194"/>
    </location>
</feature>
<dbReference type="SUPFAM" id="SSF49493">
    <property type="entry name" value="HSP40/DnaJ peptide-binding domain"/>
    <property type="match status" value="2"/>
</dbReference>
<keyword evidence="4 12" id="KW-0677">Repeat</keyword>
<feature type="domain" description="CR-type" evidence="15">
    <location>
        <begin position="135"/>
        <end position="213"/>
    </location>
</feature>
<dbReference type="AlphaFoldDB" id="A0A1U6GXE2"/>
<dbReference type="SUPFAM" id="SSF57938">
    <property type="entry name" value="DnaJ/Hsp40 cysteine-rich domain"/>
    <property type="match status" value="1"/>
</dbReference>
<dbReference type="PROSITE" id="PS51188">
    <property type="entry name" value="ZF_CR"/>
    <property type="match status" value="1"/>
</dbReference>
<dbReference type="GO" id="GO:0005737">
    <property type="term" value="C:cytoplasm"/>
    <property type="evidence" value="ECO:0007669"/>
    <property type="project" value="UniProtKB-SubCell"/>
</dbReference>
<feature type="repeat" description="CXXCXGXG motif" evidence="12">
    <location>
        <begin position="201"/>
        <end position="208"/>
    </location>
</feature>
<dbReference type="Pfam" id="PF00684">
    <property type="entry name" value="DnaJ_CXXCXGXG"/>
    <property type="match status" value="1"/>
</dbReference>
<feature type="domain" description="J" evidence="14">
    <location>
        <begin position="7"/>
        <end position="72"/>
    </location>
</feature>
<feature type="binding site" evidence="12">
    <location>
        <position position="204"/>
    </location>
    <ligand>
        <name>Zn(2+)</name>
        <dbReference type="ChEBI" id="CHEBI:29105"/>
        <label>1</label>
    </ligand>
</feature>
<evidence type="ECO:0000256" key="2">
    <source>
        <dbReference type="ARBA" id="ARBA00022705"/>
    </source>
</evidence>
<feature type="binding site" evidence="12">
    <location>
        <position position="190"/>
    </location>
    <ligand>
        <name>Zn(2+)</name>
        <dbReference type="ChEBI" id="CHEBI:29105"/>
        <label>2</label>
    </ligand>
</feature>
<comment type="function">
    <text evidence="9 12">Participates actively in the response to hyperosmotic and heat shock by preventing the aggregation of stress-denatured proteins and by disaggregating proteins, also in an autonomous, DnaK-independent fashion. Unfolded proteins bind initially to DnaJ; upon interaction with the DnaJ-bound protein, DnaK hydrolyzes its bound ATP, resulting in the formation of a stable complex. GrpE releases ADP from DnaK; ATP binding to DnaK triggers the release of the substrate protein, thus completing the reaction cycle. Several rounds of ATP-dependent interactions between DnaJ, DnaK and GrpE are required for fully efficient folding. Also involved, together with DnaK and GrpE, in the DNA replication of plasmids through activation of initiation proteins.</text>
</comment>
<evidence type="ECO:0000256" key="7">
    <source>
        <dbReference type="ARBA" id="ARBA00023016"/>
    </source>
</evidence>
<dbReference type="GO" id="GO:0009408">
    <property type="term" value="P:response to heat"/>
    <property type="evidence" value="ECO:0007669"/>
    <property type="project" value="InterPro"/>
</dbReference>
<evidence type="ECO:0000313" key="16">
    <source>
        <dbReference type="EMBL" id="SLJ88203.1"/>
    </source>
</evidence>
<dbReference type="SUPFAM" id="SSF46565">
    <property type="entry name" value="Chaperone J-domain"/>
    <property type="match status" value="1"/>
</dbReference>
<organism evidence="16 17">
    <name type="scientific">Novosphingobium mathurense</name>
    <dbReference type="NCBI Taxonomy" id="428990"/>
    <lineage>
        <taxon>Bacteria</taxon>
        <taxon>Pseudomonadati</taxon>
        <taxon>Pseudomonadota</taxon>
        <taxon>Alphaproteobacteria</taxon>
        <taxon>Sphingomonadales</taxon>
        <taxon>Sphingomonadaceae</taxon>
        <taxon>Novosphingobium</taxon>
    </lineage>
</organism>
<sequence length="377" mass="40718">MSATEVDYYELLEVERTADDKTIKSAYRRLAMRYHPDKNPGDGEAESRFKAISQAYDCLKDPQKRAAYDRYGHAAFQQGMGGGGGAGMGAEFGDIGDIFESIFGSAFGGGARQQARRGADLRYDMEVSLEEAFHGKQSEITIEVSQSCEPCGGSGAEPGTGKRTCNMCAGHGKVRAQQGFFVVERTCPTCHGRGEVIESPCRACRGEGRVDMPQTLEVEIPAGVDSGTRIRLSGKGEAGPYGAPPGDLYIFLHVKRHRVFEREGTTLLTQVPITFTTAALGGSIEIPGIDGAKIALDIPAGIQSGKQLRKRGAGMPVLQGRGRGDLVIEITVETPTKLSARQKELLRELQATETGDECPQSKGFFDRIKDVWSDLTE</sequence>
<dbReference type="PROSITE" id="PS00636">
    <property type="entry name" value="DNAJ_1"/>
    <property type="match status" value="1"/>
</dbReference>
<evidence type="ECO:0000256" key="12">
    <source>
        <dbReference type="HAMAP-Rule" id="MF_01152"/>
    </source>
</evidence>
<dbReference type="GO" id="GO:0006260">
    <property type="term" value="P:DNA replication"/>
    <property type="evidence" value="ECO:0007669"/>
    <property type="project" value="UniProtKB-KW"/>
</dbReference>
<evidence type="ECO:0000256" key="11">
    <source>
        <dbReference type="ARBA" id="ARBA00067609"/>
    </source>
</evidence>
<dbReference type="InterPro" id="IPR012724">
    <property type="entry name" value="DnaJ"/>
</dbReference>
<dbReference type="PANTHER" id="PTHR43096">
    <property type="entry name" value="DNAJ HOMOLOG 1, MITOCHONDRIAL-RELATED"/>
    <property type="match status" value="1"/>
</dbReference>
<dbReference type="InterPro" id="IPR002939">
    <property type="entry name" value="DnaJ_C"/>
</dbReference>
<evidence type="ECO:0000256" key="8">
    <source>
        <dbReference type="ARBA" id="ARBA00023186"/>
    </source>
</evidence>
<dbReference type="Proteomes" id="UP000190989">
    <property type="component" value="Unassembled WGS sequence"/>
</dbReference>
<dbReference type="Pfam" id="PF00226">
    <property type="entry name" value="DnaJ"/>
    <property type="match status" value="1"/>
</dbReference>
<dbReference type="InterPro" id="IPR008971">
    <property type="entry name" value="HSP40/DnaJ_pept-bd"/>
</dbReference>
<dbReference type="PANTHER" id="PTHR43096:SF48">
    <property type="entry name" value="CHAPERONE PROTEIN DNAJ"/>
    <property type="match status" value="1"/>
</dbReference>
<evidence type="ECO:0000256" key="6">
    <source>
        <dbReference type="ARBA" id="ARBA00022833"/>
    </source>
</evidence>
<keyword evidence="1 12" id="KW-0963">Cytoplasm</keyword>
<feature type="binding site" evidence="12">
    <location>
        <position position="187"/>
    </location>
    <ligand>
        <name>Zn(2+)</name>
        <dbReference type="ChEBI" id="CHEBI:29105"/>
        <label>2</label>
    </ligand>
</feature>
<proteinExistence type="inferred from homology"/>
<feature type="binding site" evidence="12">
    <location>
        <position position="148"/>
    </location>
    <ligand>
        <name>Zn(2+)</name>
        <dbReference type="ChEBI" id="CHEBI:29105"/>
        <label>1</label>
    </ligand>
</feature>
<dbReference type="NCBIfam" id="NF008035">
    <property type="entry name" value="PRK10767.1"/>
    <property type="match status" value="1"/>
</dbReference>
<protein>
    <recommendedName>
        <fullName evidence="11 12">Chaperone protein DnaJ</fullName>
    </recommendedName>
</protein>
<dbReference type="GO" id="GO:0051082">
    <property type="term" value="F:unfolded protein binding"/>
    <property type="evidence" value="ECO:0007669"/>
    <property type="project" value="UniProtKB-UniRule"/>
</dbReference>
<dbReference type="Gene3D" id="2.60.260.20">
    <property type="entry name" value="Urease metallochaperone UreE, N-terminal domain"/>
    <property type="match status" value="2"/>
</dbReference>
<feature type="binding site" evidence="12">
    <location>
        <position position="201"/>
    </location>
    <ligand>
        <name>Zn(2+)</name>
        <dbReference type="ChEBI" id="CHEBI:29105"/>
        <label>1</label>
    </ligand>
</feature>
<dbReference type="InterPro" id="IPR036869">
    <property type="entry name" value="J_dom_sf"/>
</dbReference>
<dbReference type="InterPro" id="IPR036410">
    <property type="entry name" value="HSP_DnaJ_Cys-rich_dom_sf"/>
</dbReference>
<reference evidence="17" key="1">
    <citation type="submission" date="2017-02" db="EMBL/GenBank/DDBJ databases">
        <authorList>
            <person name="Varghese N."/>
            <person name="Submissions S."/>
        </authorList>
    </citation>
    <scope>NUCLEOTIDE SEQUENCE [LARGE SCALE GENOMIC DNA]</scope>
    <source>
        <strain evidence="17">SM117</strain>
    </source>
</reference>
<feature type="repeat" description="CXXCXGXG motif" evidence="12">
    <location>
        <begin position="165"/>
        <end position="172"/>
    </location>
</feature>
<dbReference type="GO" id="GO:0031072">
    <property type="term" value="F:heat shock protein binding"/>
    <property type="evidence" value="ECO:0007669"/>
    <property type="project" value="InterPro"/>
</dbReference>
<evidence type="ECO:0000256" key="4">
    <source>
        <dbReference type="ARBA" id="ARBA00022737"/>
    </source>
</evidence>
<dbReference type="EMBL" id="FVZE01000001">
    <property type="protein sequence ID" value="SLJ88203.1"/>
    <property type="molecule type" value="Genomic_DNA"/>
</dbReference>
<dbReference type="CDD" id="cd10747">
    <property type="entry name" value="DnaJ_C"/>
    <property type="match status" value="1"/>
</dbReference>
<dbReference type="FunFam" id="2.60.260.20:FF:000005">
    <property type="entry name" value="Chaperone protein dnaJ 1, mitochondrial"/>
    <property type="match status" value="1"/>
</dbReference>
<dbReference type="PROSITE" id="PS50076">
    <property type="entry name" value="DNAJ_2"/>
    <property type="match status" value="1"/>
</dbReference>
<dbReference type="GO" id="GO:0005524">
    <property type="term" value="F:ATP binding"/>
    <property type="evidence" value="ECO:0007669"/>
    <property type="project" value="InterPro"/>
</dbReference>
<dbReference type="HAMAP" id="MF_01152">
    <property type="entry name" value="DnaJ"/>
    <property type="match status" value="1"/>
</dbReference>
<dbReference type="STRING" id="428990.SAMN06295987_101766"/>
<dbReference type="FunFam" id="1.10.287.110:FF:000034">
    <property type="entry name" value="Chaperone protein DnaJ"/>
    <property type="match status" value="1"/>
</dbReference>
<evidence type="ECO:0000313" key="17">
    <source>
        <dbReference type="Proteomes" id="UP000190989"/>
    </source>
</evidence>
<gene>
    <name evidence="12" type="primary">dnaJ</name>
    <name evidence="16" type="ORF">SAMN06295987_101766</name>
</gene>
<name>A0A1U6GXE2_9SPHN</name>
<keyword evidence="8 12" id="KW-0143">Chaperone</keyword>
<dbReference type="Gene3D" id="1.10.287.110">
    <property type="entry name" value="DnaJ domain"/>
    <property type="match status" value="1"/>
</dbReference>
<dbReference type="Gene3D" id="2.10.230.10">
    <property type="entry name" value="Heat shock protein DnaJ, cysteine-rich domain"/>
    <property type="match status" value="1"/>
</dbReference>
<dbReference type="NCBIfam" id="TIGR02349">
    <property type="entry name" value="DnaJ_bact"/>
    <property type="match status" value="1"/>
</dbReference>
<feature type="binding site" evidence="12">
    <location>
        <position position="165"/>
    </location>
    <ligand>
        <name>Zn(2+)</name>
        <dbReference type="ChEBI" id="CHEBI:29105"/>
        <label>2</label>
    </ligand>
</feature>
<evidence type="ECO:0000256" key="13">
    <source>
        <dbReference type="PROSITE-ProRule" id="PRU00546"/>
    </source>
</evidence>
<dbReference type="GO" id="GO:0008270">
    <property type="term" value="F:zinc ion binding"/>
    <property type="evidence" value="ECO:0007669"/>
    <property type="project" value="UniProtKB-UniRule"/>
</dbReference>
<dbReference type="InterPro" id="IPR001305">
    <property type="entry name" value="HSP_DnaJ_Cys-rich_dom"/>
</dbReference>
<comment type="subunit">
    <text evidence="12">Homodimer.</text>
</comment>
<evidence type="ECO:0000256" key="1">
    <source>
        <dbReference type="ARBA" id="ARBA00022490"/>
    </source>
</evidence>
<dbReference type="InterPro" id="IPR018253">
    <property type="entry name" value="DnaJ_domain_CS"/>
</dbReference>
<keyword evidence="7 12" id="KW-0346">Stress response</keyword>
<dbReference type="CDD" id="cd10719">
    <property type="entry name" value="DnaJ_zf"/>
    <property type="match status" value="1"/>
</dbReference>
<dbReference type="SMART" id="SM00271">
    <property type="entry name" value="DnaJ"/>
    <property type="match status" value="1"/>
</dbReference>
<dbReference type="RefSeq" id="WP_054944835.1">
    <property type="nucleotide sequence ID" value="NZ_FVZE01000001.1"/>
</dbReference>
<comment type="domain">
    <text evidence="12">The J domain is necessary and sufficient to stimulate DnaK ATPase activity. Zinc center 1 plays an important role in the autonomous, DnaK-independent chaperone activity of DnaJ. Zinc center 2 is essential for interaction with DnaK and for DnaJ activity.</text>
</comment>
<feature type="binding site" evidence="12">
    <location>
        <position position="151"/>
    </location>
    <ligand>
        <name>Zn(2+)</name>
        <dbReference type="ChEBI" id="CHEBI:29105"/>
        <label>1</label>
    </ligand>
</feature>
<dbReference type="FunFam" id="2.10.230.10:FF:000002">
    <property type="entry name" value="Molecular chaperone DnaJ"/>
    <property type="match status" value="1"/>
</dbReference>
<evidence type="ECO:0000256" key="5">
    <source>
        <dbReference type="ARBA" id="ARBA00022771"/>
    </source>
</evidence>
<keyword evidence="2 12" id="KW-0235">DNA replication</keyword>
<feature type="repeat" description="CXXCXGXG motif" evidence="12">
    <location>
        <begin position="148"/>
        <end position="155"/>
    </location>
</feature>
<dbReference type="GO" id="GO:0042026">
    <property type="term" value="P:protein refolding"/>
    <property type="evidence" value="ECO:0007669"/>
    <property type="project" value="TreeGrafter"/>
</dbReference>
<comment type="similarity">
    <text evidence="10 12">Belongs to the DnaJ family.</text>
</comment>
<dbReference type="CDD" id="cd06257">
    <property type="entry name" value="DnaJ"/>
    <property type="match status" value="1"/>
</dbReference>
<keyword evidence="6 12" id="KW-0862">Zinc</keyword>